<dbReference type="Gene3D" id="3.40.50.10140">
    <property type="entry name" value="Toll/interleukin-1 receptor homology (TIR) domain"/>
    <property type="match status" value="1"/>
</dbReference>
<dbReference type="Gene3D" id="1.25.40.10">
    <property type="entry name" value="Tetratricopeptide repeat domain"/>
    <property type="match status" value="1"/>
</dbReference>
<proteinExistence type="predicted"/>
<dbReference type="InterPro" id="IPR000157">
    <property type="entry name" value="TIR_dom"/>
</dbReference>
<keyword evidence="1" id="KW-0472">Membrane</keyword>
<gene>
    <name evidence="3" type="ORF">EUV02_09355</name>
</gene>
<keyword evidence="1" id="KW-1133">Transmembrane helix</keyword>
<keyword evidence="4" id="KW-1185">Reference proteome</keyword>
<reference evidence="3 4" key="1">
    <citation type="submission" date="2019-02" db="EMBL/GenBank/DDBJ databases">
        <title>Polymorphobacter sp. isolated from the lake at the Tibet of China.</title>
        <authorList>
            <person name="Li A."/>
        </authorList>
    </citation>
    <scope>NUCLEOTIDE SEQUENCE [LARGE SCALE GENOMIC DNA]</scope>
    <source>
        <strain evidence="3 4">DJ1R-1</strain>
    </source>
</reference>
<dbReference type="SUPFAM" id="SSF52200">
    <property type="entry name" value="Toll/Interleukin receptor TIR domain"/>
    <property type="match status" value="1"/>
</dbReference>
<dbReference type="InterPro" id="IPR035897">
    <property type="entry name" value="Toll_tir_struct_dom_sf"/>
</dbReference>
<feature type="domain" description="TIR" evidence="2">
    <location>
        <begin position="43"/>
        <end position="153"/>
    </location>
</feature>
<evidence type="ECO:0000259" key="2">
    <source>
        <dbReference type="Pfam" id="PF13676"/>
    </source>
</evidence>
<evidence type="ECO:0000313" key="3">
    <source>
        <dbReference type="EMBL" id="TFU03374.1"/>
    </source>
</evidence>
<comment type="caution">
    <text evidence="3">The sequence shown here is derived from an EMBL/GenBank/DDBJ whole genome shotgun (WGS) entry which is preliminary data.</text>
</comment>
<evidence type="ECO:0000256" key="1">
    <source>
        <dbReference type="SAM" id="Phobius"/>
    </source>
</evidence>
<keyword evidence="1" id="KW-0812">Transmembrane</keyword>
<organism evidence="3 4">
    <name type="scientific">Glacieibacterium arshaanense</name>
    <dbReference type="NCBI Taxonomy" id="2511025"/>
    <lineage>
        <taxon>Bacteria</taxon>
        <taxon>Pseudomonadati</taxon>
        <taxon>Pseudomonadota</taxon>
        <taxon>Alphaproteobacteria</taxon>
        <taxon>Sphingomonadales</taxon>
        <taxon>Sphingosinicellaceae</taxon>
        <taxon>Glacieibacterium</taxon>
    </lineage>
</organism>
<protein>
    <submittedName>
        <fullName evidence="3">TIR domain-containing protein</fullName>
    </submittedName>
</protein>
<dbReference type="AlphaFoldDB" id="A0A4Y9EP38"/>
<accession>A0A4Y9EP38</accession>
<dbReference type="EMBL" id="SIHO01000002">
    <property type="protein sequence ID" value="TFU03374.1"/>
    <property type="molecule type" value="Genomic_DNA"/>
</dbReference>
<dbReference type="Proteomes" id="UP000297737">
    <property type="component" value="Unassembled WGS sequence"/>
</dbReference>
<name>A0A4Y9EP38_9SPHN</name>
<dbReference type="OrthoDB" id="7308181at2"/>
<dbReference type="Pfam" id="PF13676">
    <property type="entry name" value="TIR_2"/>
    <property type="match status" value="1"/>
</dbReference>
<dbReference type="InterPro" id="IPR011990">
    <property type="entry name" value="TPR-like_helical_dom_sf"/>
</dbReference>
<evidence type="ECO:0000313" key="4">
    <source>
        <dbReference type="Proteomes" id="UP000297737"/>
    </source>
</evidence>
<dbReference type="SUPFAM" id="SSF48452">
    <property type="entry name" value="TPR-like"/>
    <property type="match status" value="1"/>
</dbReference>
<dbReference type="GO" id="GO:0007165">
    <property type="term" value="P:signal transduction"/>
    <property type="evidence" value="ECO:0007669"/>
    <property type="project" value="InterPro"/>
</dbReference>
<feature type="transmembrane region" description="Helical" evidence="1">
    <location>
        <begin position="234"/>
        <end position="254"/>
    </location>
</feature>
<sequence length="735" mass="80149">MCNRVRQRRLGTGSAWRRVSAVQDLVAGVRRGAGVSEYRYKAFISYSWADAKWAKWLLGAIETYRTPAALVGQEGRYGPVPARLRPLFKDREEQPASAGIGSALDEALASSEFLIVICSPRAAASKWVNHEIAWFKTHRDPSRILALIVDGEPGTALHPAPHGQDCFPKALTHIVNADLTVTHARADAPLAADARKVGDGKTNAKLKLVAAMLGVGLDELVNRDVRRRALRARLIASASLALAAVMAVLAWFAVQARNEAQQQRAAADGLVEFMLTDLREKLEPVGRLDALDVVGKRALTYYGEQPTGDLDADALGRRARALHLVGEVRDLRGDSEGALNAFKQAAATTQELLARDPRDGQRIFDHAQSVYWVGYVAYQRGESTIAEPAFRDYKRLAQQLVALDPGNDDWQMELSYAEGNLGTFLLGQKRYAEAERAFAAEVAIVDALAAKTPRDMDRQLAVAESMAPLALTRRMRDDPAGARAALERETAIYRKVLGADPKNATAKRGLLVAMASSGAVLLAQGDIAAALAANRAADDAVGELLVIDPSNSQWTEFRVRIRTALAEILLYVDDLAASRSATVSARYYLNTLTAKDRHNHVWNAMLPGRLGYIEAQQLRHERKYAEAAERLSASIRHAGEQAYAADSDADFTMGLMLLLQGELAQKRGNDADARAAWQQARQLTGDSGDVESRMLAVRYIALDRLDQPVAAGAIAAALDKRGYRHPLYTQARTPG</sequence>